<comment type="caution">
    <text evidence="6">The sequence shown here is derived from an EMBL/GenBank/DDBJ whole genome shotgun (WGS) entry which is preliminary data.</text>
</comment>
<dbReference type="AlphaFoldDB" id="A0A5M9I4W5"/>
<evidence type="ECO:0000256" key="1">
    <source>
        <dbReference type="ARBA" id="ARBA00023015"/>
    </source>
</evidence>
<evidence type="ECO:0000256" key="2">
    <source>
        <dbReference type="ARBA" id="ARBA00023082"/>
    </source>
</evidence>
<dbReference type="PROSITE" id="PS00715">
    <property type="entry name" value="SIGMA70_1"/>
    <property type="match status" value="1"/>
</dbReference>
<dbReference type="SUPFAM" id="SSF88659">
    <property type="entry name" value="Sigma3 and sigma4 domains of RNA polymerase sigma factors"/>
    <property type="match status" value="1"/>
</dbReference>
<dbReference type="Pfam" id="PF04542">
    <property type="entry name" value="Sigma70_r2"/>
    <property type="match status" value="1"/>
</dbReference>
<reference evidence="6" key="1">
    <citation type="submission" date="2019-07" db="EMBL/GenBank/DDBJ databases">
        <authorList>
            <person name="Wongkuna S."/>
            <person name="Scaria J."/>
        </authorList>
    </citation>
    <scope>NUCLEOTIDE SEQUENCE [LARGE SCALE GENOMIC DNA]</scope>
    <source>
        <strain evidence="6">SW178</strain>
    </source>
</reference>
<dbReference type="InterPro" id="IPR000943">
    <property type="entry name" value="RNA_pol_sigma70"/>
</dbReference>
<dbReference type="RefSeq" id="WP_087151496.1">
    <property type="nucleotide sequence ID" value="NZ_VMSO01000002.1"/>
</dbReference>
<dbReference type="PANTHER" id="PTHR30385">
    <property type="entry name" value="SIGMA FACTOR F FLAGELLAR"/>
    <property type="match status" value="1"/>
</dbReference>
<evidence type="ECO:0000256" key="4">
    <source>
        <dbReference type="ARBA" id="ARBA00023163"/>
    </source>
</evidence>
<dbReference type="InterPro" id="IPR016371">
    <property type="entry name" value="RNA_pol_sigma-H_factor"/>
</dbReference>
<dbReference type="GO" id="GO:0016987">
    <property type="term" value="F:sigma factor activity"/>
    <property type="evidence" value="ECO:0007669"/>
    <property type="project" value="UniProtKB-KW"/>
</dbReference>
<evidence type="ECO:0000256" key="3">
    <source>
        <dbReference type="ARBA" id="ARBA00023125"/>
    </source>
</evidence>
<dbReference type="Gene3D" id="1.20.120.1810">
    <property type="match status" value="1"/>
</dbReference>
<dbReference type="PANTHER" id="PTHR30385:SF1">
    <property type="entry name" value="RNA POLYMERASE SIGMA-H FACTOR"/>
    <property type="match status" value="1"/>
</dbReference>
<dbReference type="SUPFAM" id="SSF88946">
    <property type="entry name" value="Sigma2 domain of RNA polymerase sigma factors"/>
    <property type="match status" value="1"/>
</dbReference>
<dbReference type="InterPro" id="IPR007627">
    <property type="entry name" value="RNA_pol_sigma70_r2"/>
</dbReference>
<dbReference type="PIRSF" id="PIRSF002939">
    <property type="entry name" value="RNA_polymerase_sigma-H_factor"/>
    <property type="match status" value="1"/>
</dbReference>
<dbReference type="GO" id="GO:0006352">
    <property type="term" value="P:DNA-templated transcription initiation"/>
    <property type="evidence" value="ECO:0007669"/>
    <property type="project" value="InterPro"/>
</dbReference>
<keyword evidence="3" id="KW-0238">DNA-binding</keyword>
<keyword evidence="2" id="KW-0731">Sigma factor</keyword>
<dbReference type="GO" id="GO:0003677">
    <property type="term" value="F:DNA binding"/>
    <property type="evidence" value="ECO:0007669"/>
    <property type="project" value="UniProtKB-KW"/>
</dbReference>
<proteinExistence type="predicted"/>
<accession>A0A5M9I4W5</accession>
<gene>
    <name evidence="6" type="ORF">FNY66_02215</name>
</gene>
<dbReference type="OrthoDB" id="9783788at2"/>
<keyword evidence="1" id="KW-0805">Transcription regulation</keyword>
<sequence length="207" mass="24173">MRKYDRMTDEQLINELRSGDQGIMDYIMDKYKSMVRKKARAMFLLGGENEDLIQEGMIGLIKAVRDYDPVLGNSFSSFAELCVSRQMYSAIEASKRKKHLPLNHYISLYEESENHQDGGNKMQLIDMIEPEQENDPEALYFSREYTEAFIEQLKEMLSPFENHVLYLHLMGTDYKKIAEILEKSPKSIDNAIQRIRGKAEKMLRRGD</sequence>
<evidence type="ECO:0000313" key="7">
    <source>
        <dbReference type="Proteomes" id="UP000322025"/>
    </source>
</evidence>
<dbReference type="Proteomes" id="UP000322025">
    <property type="component" value="Unassembled WGS sequence"/>
</dbReference>
<evidence type="ECO:0000313" key="6">
    <source>
        <dbReference type="EMBL" id="KAA8502472.1"/>
    </source>
</evidence>
<name>A0A5M9I4W5_9FIRM</name>
<dbReference type="InterPro" id="IPR014284">
    <property type="entry name" value="RNA_pol_sigma-70_dom"/>
</dbReference>
<evidence type="ECO:0000259" key="5">
    <source>
        <dbReference type="PROSITE" id="PS00715"/>
    </source>
</evidence>
<dbReference type="InterPro" id="IPR013325">
    <property type="entry name" value="RNA_pol_sigma_r2"/>
</dbReference>
<dbReference type="InterPro" id="IPR013324">
    <property type="entry name" value="RNA_pol_sigma_r3/r4-like"/>
</dbReference>
<feature type="domain" description="RNA polymerase sigma-70" evidence="5">
    <location>
        <begin position="51"/>
        <end position="64"/>
    </location>
</feature>
<dbReference type="NCBIfam" id="TIGR02937">
    <property type="entry name" value="sigma70-ECF"/>
    <property type="match status" value="1"/>
</dbReference>
<keyword evidence="4" id="KW-0804">Transcription</keyword>
<dbReference type="EMBL" id="VMSO01000002">
    <property type="protein sequence ID" value="KAA8502472.1"/>
    <property type="molecule type" value="Genomic_DNA"/>
</dbReference>
<dbReference type="PRINTS" id="PR00046">
    <property type="entry name" value="SIGMA70FCT"/>
</dbReference>
<keyword evidence="7" id="KW-1185">Reference proteome</keyword>
<organism evidence="6 7">
    <name type="scientific">Mediterraneibacter catenae</name>
    <dbReference type="NCBI Taxonomy" id="2594882"/>
    <lineage>
        <taxon>Bacteria</taxon>
        <taxon>Bacillati</taxon>
        <taxon>Bacillota</taxon>
        <taxon>Clostridia</taxon>
        <taxon>Lachnospirales</taxon>
        <taxon>Lachnospiraceae</taxon>
        <taxon>Mediterraneibacter</taxon>
    </lineage>
</organism>
<protein>
    <submittedName>
        <fullName evidence="6">Sigma-70 family RNA polymerase sigma factor</fullName>
    </submittedName>
</protein>